<dbReference type="Proteomes" id="UP001500466">
    <property type="component" value="Unassembled WGS sequence"/>
</dbReference>
<evidence type="ECO:0000256" key="1">
    <source>
        <dbReference type="SAM" id="MobiDB-lite"/>
    </source>
</evidence>
<evidence type="ECO:0000313" key="2">
    <source>
        <dbReference type="EMBL" id="GAA4970800.1"/>
    </source>
</evidence>
<sequence length="125" mass="13147">MTRMFVGSMDGGGHEIAIRETPAKVPASGGVPEPLVFEVGAWVVAAPGYTHRPGVVVEIVRPVGTNFRVAKCEEHGSRMPYLAVEHELTVVPRGGRESTPGRDANPPDAVRSPDNRGGRPAGQGA</sequence>
<protein>
    <submittedName>
        <fullName evidence="2">Uncharacterized protein</fullName>
    </submittedName>
</protein>
<proteinExistence type="predicted"/>
<organism evidence="2 3">
    <name type="scientific">Yinghuangia aomiensis</name>
    <dbReference type="NCBI Taxonomy" id="676205"/>
    <lineage>
        <taxon>Bacteria</taxon>
        <taxon>Bacillati</taxon>
        <taxon>Actinomycetota</taxon>
        <taxon>Actinomycetes</taxon>
        <taxon>Kitasatosporales</taxon>
        <taxon>Streptomycetaceae</taxon>
        <taxon>Yinghuangia</taxon>
    </lineage>
</organism>
<evidence type="ECO:0000313" key="3">
    <source>
        <dbReference type="Proteomes" id="UP001500466"/>
    </source>
</evidence>
<reference evidence="3" key="1">
    <citation type="journal article" date="2019" name="Int. J. Syst. Evol. Microbiol.">
        <title>The Global Catalogue of Microorganisms (GCM) 10K type strain sequencing project: providing services to taxonomists for standard genome sequencing and annotation.</title>
        <authorList>
            <consortium name="The Broad Institute Genomics Platform"/>
            <consortium name="The Broad Institute Genome Sequencing Center for Infectious Disease"/>
            <person name="Wu L."/>
            <person name="Ma J."/>
        </authorList>
    </citation>
    <scope>NUCLEOTIDE SEQUENCE [LARGE SCALE GENOMIC DNA]</scope>
    <source>
        <strain evidence="3">JCM 17986</strain>
    </source>
</reference>
<comment type="caution">
    <text evidence="2">The sequence shown here is derived from an EMBL/GenBank/DDBJ whole genome shotgun (WGS) entry which is preliminary data.</text>
</comment>
<accession>A0ABP9HH38</accession>
<keyword evidence="3" id="KW-1185">Reference proteome</keyword>
<gene>
    <name evidence="2" type="ORF">GCM10023205_40580</name>
</gene>
<dbReference type="RefSeq" id="WP_345676975.1">
    <property type="nucleotide sequence ID" value="NZ_BAABHS010000013.1"/>
</dbReference>
<feature type="region of interest" description="Disordered" evidence="1">
    <location>
        <begin position="92"/>
        <end position="125"/>
    </location>
</feature>
<dbReference type="EMBL" id="BAABHS010000013">
    <property type="protein sequence ID" value="GAA4970800.1"/>
    <property type="molecule type" value="Genomic_DNA"/>
</dbReference>
<name>A0ABP9HH38_9ACTN</name>